<evidence type="ECO:0000313" key="2">
    <source>
        <dbReference type="Proteomes" id="UP000242164"/>
    </source>
</evidence>
<evidence type="ECO:0000313" key="1">
    <source>
        <dbReference type="EMBL" id="SCL88609.1"/>
    </source>
</evidence>
<name>A0AAX2CEU1_9BACI</name>
<protein>
    <submittedName>
        <fullName evidence="1">Uncharacterized protein</fullName>
    </submittedName>
</protein>
<comment type="caution">
    <text evidence="1">The sequence shown here is derived from an EMBL/GenBank/DDBJ whole genome shotgun (WGS) entry which is preliminary data.</text>
</comment>
<sequence length="11" mass="1256">MMVTVGKEYVV</sequence>
<dbReference type="Proteomes" id="UP000242164">
    <property type="component" value="Unassembled WGS sequence"/>
</dbReference>
<accession>A0AAX2CEU1</accession>
<gene>
    <name evidence="1" type="ORF">BCB44BAC_01384</name>
</gene>
<organism evidence="1 2">
    <name type="scientific">Bacillus cytotoxicus</name>
    <dbReference type="NCBI Taxonomy" id="580165"/>
    <lineage>
        <taxon>Bacteria</taxon>
        <taxon>Bacillati</taxon>
        <taxon>Bacillota</taxon>
        <taxon>Bacilli</taxon>
        <taxon>Bacillales</taxon>
        <taxon>Bacillaceae</taxon>
        <taxon>Bacillus</taxon>
        <taxon>Bacillus cereus group</taxon>
    </lineage>
</organism>
<proteinExistence type="predicted"/>
<dbReference type="EMBL" id="FMIK01000019">
    <property type="protein sequence ID" value="SCL88609.1"/>
    <property type="molecule type" value="Genomic_DNA"/>
</dbReference>
<reference evidence="1 2" key="1">
    <citation type="submission" date="2016-08" db="EMBL/GenBank/DDBJ databases">
        <authorList>
            <person name="Loux V."/>
            <person name="Rue O."/>
        </authorList>
    </citation>
    <scope>NUCLEOTIDE SEQUENCE [LARGE SCALE GENOMIC DNA]</scope>
    <source>
        <strain evidence="1 2">AFSSA_08CEB44bac</strain>
    </source>
</reference>